<name>A0A7R9CQS9_TIMPO</name>
<dbReference type="Gene3D" id="2.60.120.260">
    <property type="entry name" value="Galactose-binding domain-like"/>
    <property type="match status" value="1"/>
</dbReference>
<reference evidence="12" key="1">
    <citation type="submission" date="2020-11" db="EMBL/GenBank/DDBJ databases">
        <authorList>
            <person name="Tran Van P."/>
        </authorList>
    </citation>
    <scope>NUCLEOTIDE SEQUENCE</scope>
</reference>
<dbReference type="InterPro" id="IPR017853">
    <property type="entry name" value="GH"/>
</dbReference>
<dbReference type="InterPro" id="IPR036156">
    <property type="entry name" value="Beta-gal/glucu_dom_sf"/>
</dbReference>
<dbReference type="PANTHER" id="PTHR10066:SF67">
    <property type="entry name" value="BETA-GLUCURONIDASE"/>
    <property type="match status" value="1"/>
</dbReference>
<evidence type="ECO:0000256" key="5">
    <source>
        <dbReference type="ARBA" id="ARBA00022801"/>
    </source>
</evidence>
<dbReference type="EC" id="3.2.1.31" evidence="3 7"/>
<feature type="domain" description="Glycoside hydrolase family 2 catalytic" evidence="10">
    <location>
        <begin position="500"/>
        <end position="765"/>
    </location>
</feature>
<evidence type="ECO:0000256" key="8">
    <source>
        <dbReference type="SAM" id="MobiDB-lite"/>
    </source>
</evidence>
<dbReference type="FunFam" id="3.20.20.80:FF:000080">
    <property type="entry name" value="Beta-glucuronidase UidA"/>
    <property type="match status" value="1"/>
</dbReference>
<accession>A0A7R9CQS9</accession>
<comment type="similarity">
    <text evidence="2 7">Belongs to the glycosyl hydrolase 2 family.</text>
</comment>
<keyword evidence="7" id="KW-0458">Lysosome</keyword>
<dbReference type="FunFam" id="2.60.40.10:FF:000628">
    <property type="entry name" value="Beta-glucuronidase"/>
    <property type="match status" value="1"/>
</dbReference>
<dbReference type="InterPro" id="IPR006104">
    <property type="entry name" value="Glyco_hydro_2_N"/>
</dbReference>
<dbReference type="GO" id="GO:0030246">
    <property type="term" value="F:carbohydrate binding"/>
    <property type="evidence" value="ECO:0007669"/>
    <property type="project" value="TreeGrafter"/>
</dbReference>
<proteinExistence type="inferred from homology"/>
<sequence>MACKSLPAISDNNPDPLLQLTTDTWADHSGTNETTNPSLSHETRRPSYPDSSARDNLEVLEINKDLYFLATGLLPFIPSISRVDKLSGQTVPDDILGSSVTLVLRGYPSRPGSQDRVLSGSRTVTQVKPVLPRALGNPSGIPVALPTDDGIGNTETPYLNQPKTKLVRPLWPLGMSTTTTIYAYALLLLRSGVTLARISSGGILYPQESESRDVRTLDGVWNFRLSPESDPLVGFREHWYNKELRQTGETIPMPVPASYNDITQDKAIRDHVGLVWYDRSFFVPDTWRQQGLRVWMRFGSVSYAAQVWVNGQLVMSHEIGHLPFQRDIASVLKYGSKNLVTVAVDNTLLETSIPQGQLTETYTDNGTQITQSYTFDFFNYAGIHRHVHLYTTPQVYIDDISVRTSITGNTGVIEYNVSYNGYDQSYSSPLCFVDLLDKEGKFVARDITTLSGRIEINSPRLWWPYLMDSEPGYLYTLQVRLASPQLGTKDVYRLPVGIRTIRGKGLDYSLVAKDYNLIKWIGANSFRTSHYPYAEEIMDFADRQGIVVINECPSVDTVGFSSILLQKHKDSLSELIRRDKNRPSVIMWSIANEARTHLPAAGPYFNIPVYLCTDLFEVKTNYLSLFPKAQYVDIIGFNRYNGWYSNPGRTNTIVNNLLDEVQNWHRNFNKPIVIMEYGADTMPGLHLQPSYIWSEEYQVELFSEHFRAFDILRKKGYFVGEMIWNFADFKTAETYTRVGGNKKGVFTRDRQPKSSAHHVRRRYLALAEELDNFSPPQDAYPYISYQSYRDKRKNELSNRKSILKKETKTKKSLKIELIEAIDTGSIGCSSSNVENVMAVAQALSIHISVEMAIIAISSASPDSTMAKLGNTSSANNIKPTIKLRVVTFLHLVSERSTYLFSEKFQCKHYVRQIFNEYSIWRSLRKAVNKT</sequence>
<evidence type="ECO:0000256" key="2">
    <source>
        <dbReference type="ARBA" id="ARBA00007401"/>
    </source>
</evidence>
<dbReference type="FunFam" id="2.60.120.260:FF:000027">
    <property type="entry name" value="Beta-glucuronidase"/>
    <property type="match status" value="1"/>
</dbReference>
<dbReference type="Gene3D" id="2.60.40.10">
    <property type="entry name" value="Immunoglobulins"/>
    <property type="match status" value="1"/>
</dbReference>
<evidence type="ECO:0000313" key="12">
    <source>
        <dbReference type="EMBL" id="CAD7399587.1"/>
    </source>
</evidence>
<dbReference type="GO" id="GO:0005615">
    <property type="term" value="C:extracellular space"/>
    <property type="evidence" value="ECO:0007669"/>
    <property type="project" value="TreeGrafter"/>
</dbReference>
<evidence type="ECO:0000259" key="11">
    <source>
        <dbReference type="Pfam" id="PF02837"/>
    </source>
</evidence>
<feature type="domain" description="Glycosyl hydrolases family 2 sugar binding" evidence="11">
    <location>
        <begin position="215"/>
        <end position="393"/>
    </location>
</feature>
<evidence type="ECO:0000256" key="7">
    <source>
        <dbReference type="RuleBase" id="RU361154"/>
    </source>
</evidence>
<comment type="activity regulation">
    <text evidence="7">Inhibited by L-aspartic acid.</text>
</comment>
<evidence type="ECO:0000256" key="6">
    <source>
        <dbReference type="ARBA" id="ARBA00023295"/>
    </source>
</evidence>
<feature type="domain" description="Glycoside hydrolase family 2 immunoglobulin-like beta-sandwich" evidence="9">
    <location>
        <begin position="395"/>
        <end position="499"/>
    </location>
</feature>
<dbReference type="SUPFAM" id="SSF49785">
    <property type="entry name" value="Galactose-binding domain-like"/>
    <property type="match status" value="1"/>
</dbReference>
<dbReference type="GO" id="GO:0019391">
    <property type="term" value="P:glucuronoside catabolic process"/>
    <property type="evidence" value="ECO:0007669"/>
    <property type="project" value="TreeGrafter"/>
</dbReference>
<dbReference type="InterPro" id="IPR006102">
    <property type="entry name" value="Ig-like_GH2"/>
</dbReference>
<dbReference type="EMBL" id="OD000868">
    <property type="protein sequence ID" value="CAD7399587.1"/>
    <property type="molecule type" value="Genomic_DNA"/>
</dbReference>
<evidence type="ECO:0000256" key="4">
    <source>
        <dbReference type="ARBA" id="ARBA00016205"/>
    </source>
</evidence>
<keyword evidence="5 7" id="KW-0378">Hydrolase</keyword>
<dbReference type="InterPro" id="IPR013783">
    <property type="entry name" value="Ig-like_fold"/>
</dbReference>
<dbReference type="InterPro" id="IPR008979">
    <property type="entry name" value="Galactose-bd-like_sf"/>
</dbReference>
<feature type="region of interest" description="Disordered" evidence="8">
    <location>
        <begin position="1"/>
        <end position="52"/>
    </location>
</feature>
<evidence type="ECO:0000256" key="3">
    <source>
        <dbReference type="ARBA" id="ARBA00012761"/>
    </source>
</evidence>
<dbReference type="PRINTS" id="PR00132">
    <property type="entry name" value="GLHYDRLASE2"/>
</dbReference>
<comment type="catalytic activity">
    <reaction evidence="7">
        <text>a beta-D-glucuronoside + H2O = D-glucuronate + an alcohol</text>
        <dbReference type="Rhea" id="RHEA:17633"/>
        <dbReference type="ChEBI" id="CHEBI:15377"/>
        <dbReference type="ChEBI" id="CHEBI:30879"/>
        <dbReference type="ChEBI" id="CHEBI:58720"/>
        <dbReference type="ChEBI" id="CHEBI:83411"/>
        <dbReference type="EC" id="3.2.1.31"/>
    </reaction>
</comment>
<dbReference type="Pfam" id="PF02837">
    <property type="entry name" value="Glyco_hydro_2_N"/>
    <property type="match status" value="1"/>
</dbReference>
<organism evidence="12">
    <name type="scientific">Timema poppense</name>
    <name type="common">Walking stick</name>
    <dbReference type="NCBI Taxonomy" id="170557"/>
    <lineage>
        <taxon>Eukaryota</taxon>
        <taxon>Metazoa</taxon>
        <taxon>Ecdysozoa</taxon>
        <taxon>Arthropoda</taxon>
        <taxon>Hexapoda</taxon>
        <taxon>Insecta</taxon>
        <taxon>Pterygota</taxon>
        <taxon>Neoptera</taxon>
        <taxon>Polyneoptera</taxon>
        <taxon>Phasmatodea</taxon>
        <taxon>Timematodea</taxon>
        <taxon>Timematoidea</taxon>
        <taxon>Timematidae</taxon>
        <taxon>Timema</taxon>
    </lineage>
</organism>
<gene>
    <name evidence="12" type="ORF">TPSB3V08_LOCUS2229</name>
</gene>
<dbReference type="SUPFAM" id="SSF49303">
    <property type="entry name" value="beta-Galactosidase/glucuronidase domain"/>
    <property type="match status" value="1"/>
</dbReference>
<dbReference type="InterPro" id="IPR006103">
    <property type="entry name" value="Glyco_hydro_2_cat"/>
</dbReference>
<feature type="compositionally biased region" description="Polar residues" evidence="8">
    <location>
        <begin position="19"/>
        <end position="40"/>
    </location>
</feature>
<dbReference type="Gene3D" id="3.20.20.80">
    <property type="entry name" value="Glycosidases"/>
    <property type="match status" value="1"/>
</dbReference>
<feature type="compositionally biased region" description="Basic and acidic residues" evidence="8">
    <location>
        <begin position="41"/>
        <end position="52"/>
    </location>
</feature>
<dbReference type="InterPro" id="IPR023232">
    <property type="entry name" value="Glyco_hydro_2_AS"/>
</dbReference>
<comment type="function">
    <text evidence="1 7">Plays an important role in the degradation of dermatan and keratan sulfates.</text>
</comment>
<evidence type="ECO:0000256" key="1">
    <source>
        <dbReference type="ARBA" id="ARBA00003025"/>
    </source>
</evidence>
<dbReference type="SUPFAM" id="SSF51445">
    <property type="entry name" value="(Trans)glycosidases"/>
    <property type="match status" value="1"/>
</dbReference>
<dbReference type="PROSITE" id="PS00719">
    <property type="entry name" value="GLYCOSYL_HYDROL_F2_1"/>
    <property type="match status" value="1"/>
</dbReference>
<dbReference type="AlphaFoldDB" id="A0A7R9CQS9"/>
<comment type="subunit">
    <text evidence="7">Homotetramer.</text>
</comment>
<protein>
    <recommendedName>
        <fullName evidence="4 7">Beta-glucuronidase</fullName>
        <ecNumber evidence="3 7">3.2.1.31</ecNumber>
    </recommendedName>
</protein>
<dbReference type="GO" id="GO:0004566">
    <property type="term" value="F:beta-glucuronidase activity"/>
    <property type="evidence" value="ECO:0007669"/>
    <property type="project" value="UniProtKB-EC"/>
</dbReference>
<evidence type="ECO:0000259" key="10">
    <source>
        <dbReference type="Pfam" id="PF02836"/>
    </source>
</evidence>
<dbReference type="PANTHER" id="PTHR10066">
    <property type="entry name" value="BETA-GLUCURONIDASE"/>
    <property type="match status" value="1"/>
</dbReference>
<dbReference type="GO" id="GO:0005975">
    <property type="term" value="P:carbohydrate metabolic process"/>
    <property type="evidence" value="ECO:0007669"/>
    <property type="project" value="InterPro"/>
</dbReference>
<dbReference type="InterPro" id="IPR006101">
    <property type="entry name" value="Glyco_hydro_2"/>
</dbReference>
<evidence type="ECO:0000259" key="9">
    <source>
        <dbReference type="Pfam" id="PF00703"/>
    </source>
</evidence>
<dbReference type="Pfam" id="PF00703">
    <property type="entry name" value="Glyco_hydro_2"/>
    <property type="match status" value="1"/>
</dbReference>
<dbReference type="Pfam" id="PF02836">
    <property type="entry name" value="Glyco_hydro_2_C"/>
    <property type="match status" value="1"/>
</dbReference>
<keyword evidence="6 7" id="KW-0326">Glycosidase</keyword>
<dbReference type="InterPro" id="IPR023230">
    <property type="entry name" value="Glyco_hydro_2_CS"/>
</dbReference>
<dbReference type="PROSITE" id="PS00608">
    <property type="entry name" value="GLYCOSYL_HYDROL_F2_2"/>
    <property type="match status" value="1"/>
</dbReference>